<protein>
    <recommendedName>
        <fullName evidence="5">Glycosyltransferase</fullName>
        <ecNumber evidence="5">2.4.1.-</ecNumber>
    </recommendedName>
</protein>
<comment type="similarity">
    <text evidence="1 4">Belongs to the UDP-glycosyltransferase family.</text>
</comment>
<dbReference type="EC" id="2.4.1.-" evidence="5"/>
<keyword evidence="8" id="KW-1185">Reference proteome</keyword>
<keyword evidence="3 4" id="KW-0808">Transferase</keyword>
<evidence type="ECO:0000256" key="4">
    <source>
        <dbReference type="RuleBase" id="RU003718"/>
    </source>
</evidence>
<organism evidence="7 8">
    <name type="scientific">Aristolochia fimbriata</name>
    <name type="common">White veined hardy Dutchman's pipe vine</name>
    <dbReference type="NCBI Taxonomy" id="158543"/>
    <lineage>
        <taxon>Eukaryota</taxon>
        <taxon>Viridiplantae</taxon>
        <taxon>Streptophyta</taxon>
        <taxon>Embryophyta</taxon>
        <taxon>Tracheophyta</taxon>
        <taxon>Spermatophyta</taxon>
        <taxon>Magnoliopsida</taxon>
        <taxon>Magnoliidae</taxon>
        <taxon>Piperales</taxon>
        <taxon>Aristolochiaceae</taxon>
        <taxon>Aristolochia</taxon>
    </lineage>
</organism>
<dbReference type="PANTHER" id="PTHR48047:SF45">
    <property type="entry name" value="SCOPOLETIN GLUCOSYLTRANSFERASE-LIKE"/>
    <property type="match status" value="1"/>
</dbReference>
<dbReference type="Proteomes" id="UP000825729">
    <property type="component" value="Unassembled WGS sequence"/>
</dbReference>
<feature type="compositionally biased region" description="Basic and acidic residues" evidence="6">
    <location>
        <begin position="417"/>
        <end position="434"/>
    </location>
</feature>
<dbReference type="PANTHER" id="PTHR48047">
    <property type="entry name" value="GLYCOSYLTRANSFERASE"/>
    <property type="match status" value="1"/>
</dbReference>
<evidence type="ECO:0000256" key="3">
    <source>
        <dbReference type="ARBA" id="ARBA00022679"/>
    </source>
</evidence>
<dbReference type="InterPro" id="IPR002213">
    <property type="entry name" value="UDP_glucos_trans"/>
</dbReference>
<keyword evidence="2 4" id="KW-0328">Glycosyltransferase</keyword>
<evidence type="ECO:0000256" key="6">
    <source>
        <dbReference type="SAM" id="MobiDB-lite"/>
    </source>
</evidence>
<dbReference type="SUPFAM" id="SSF53756">
    <property type="entry name" value="UDP-Glycosyltransferase/glycogen phosphorylase"/>
    <property type="match status" value="1"/>
</dbReference>
<proteinExistence type="inferred from homology"/>
<dbReference type="PROSITE" id="PS00375">
    <property type="entry name" value="UDPGT"/>
    <property type="match status" value="1"/>
</dbReference>
<dbReference type="FunFam" id="3.40.50.2000:FF:000047">
    <property type="entry name" value="Glycosyltransferase"/>
    <property type="match status" value="1"/>
</dbReference>
<evidence type="ECO:0000313" key="7">
    <source>
        <dbReference type="EMBL" id="KAG9440510.1"/>
    </source>
</evidence>
<dbReference type="GO" id="GO:0035251">
    <property type="term" value="F:UDP-glucosyltransferase activity"/>
    <property type="evidence" value="ECO:0007669"/>
    <property type="project" value="TreeGrafter"/>
</dbReference>
<name>A0AAV7DV15_ARIFI</name>
<feature type="region of interest" description="Disordered" evidence="6">
    <location>
        <begin position="415"/>
        <end position="434"/>
    </location>
</feature>
<comment type="caution">
    <text evidence="7">The sequence shown here is derived from an EMBL/GenBank/DDBJ whole genome shotgun (WGS) entry which is preliminary data.</text>
</comment>
<evidence type="ECO:0000256" key="1">
    <source>
        <dbReference type="ARBA" id="ARBA00009995"/>
    </source>
</evidence>
<reference evidence="7 8" key="1">
    <citation type="submission" date="2021-07" db="EMBL/GenBank/DDBJ databases">
        <title>The Aristolochia fimbriata genome: insights into angiosperm evolution, floral development and chemical biosynthesis.</title>
        <authorList>
            <person name="Jiao Y."/>
        </authorList>
    </citation>
    <scope>NUCLEOTIDE SEQUENCE [LARGE SCALE GENOMIC DNA]</scope>
    <source>
        <strain evidence="7">IBCAS-2021</strain>
        <tissue evidence="7">Leaf</tissue>
    </source>
</reference>
<accession>A0AAV7DV15</accession>
<dbReference type="Gene3D" id="3.40.50.2000">
    <property type="entry name" value="Glycogen Phosphorylase B"/>
    <property type="match status" value="2"/>
</dbReference>
<evidence type="ECO:0000256" key="5">
    <source>
        <dbReference type="RuleBase" id="RU362057"/>
    </source>
</evidence>
<dbReference type="EMBL" id="JAINDJ010000008">
    <property type="protein sequence ID" value="KAG9440510.1"/>
    <property type="molecule type" value="Genomic_DNA"/>
</dbReference>
<evidence type="ECO:0000313" key="8">
    <source>
        <dbReference type="Proteomes" id="UP000825729"/>
    </source>
</evidence>
<dbReference type="AlphaFoldDB" id="A0AAV7DV15"/>
<dbReference type="CDD" id="cd03784">
    <property type="entry name" value="GT1_Gtf-like"/>
    <property type="match status" value="1"/>
</dbReference>
<dbReference type="InterPro" id="IPR035595">
    <property type="entry name" value="UDP_glycos_trans_CS"/>
</dbReference>
<evidence type="ECO:0000256" key="2">
    <source>
        <dbReference type="ARBA" id="ARBA00022676"/>
    </source>
</evidence>
<gene>
    <name evidence="7" type="ORF">H6P81_020675</name>
</gene>
<sequence length="468" mass="52377">MAQGHMLPMMDIAKLFAARGVLTTVALTPRNASLFEKSVERANKAGHPLQVRLLRFPSGTGLTDGGENFDHITNSDETEKFVSAVRTLEEPFNELVEAARPDCIISDMFLPWTVEVAEKLGIPRLSFYGSCYFTMCVEAALRRFQPEKTAESETEPFLLPELPDPVELTKSQMPNFSSPKLGALLAAAAEAEWKTYGIVQNSFYELEPTYADYLRKKLGKRAWSVGPVALCNSNTEEMTDRETKNAWDDEGKEVLRWLDSQKPSSVLYICFGSLCKFSPAQHAETAAAIEFSGCRFIWVKKKGEVLPDGFEERNRGKGMVLNCWVPQILILNHPAIGAFVTHCGWNSILEAITAGLPMITWPIFGDQFYNEKLVTQVLKIGVGVGNISWVSWEVEERPIIKRESIEEAVRSVMGETEEAKRTREKARELGETAKRAVQEGQSSYRDLSCLIEELSLLSDQKKSATETE</sequence>
<dbReference type="Pfam" id="PF00201">
    <property type="entry name" value="UDPGT"/>
    <property type="match status" value="1"/>
</dbReference>